<evidence type="ECO:0008006" key="3">
    <source>
        <dbReference type="Google" id="ProtNLM"/>
    </source>
</evidence>
<organism evidence="1 2">
    <name type="scientific">Clostridium rhizosphaerae</name>
    <dbReference type="NCBI Taxonomy" id="2803861"/>
    <lineage>
        <taxon>Bacteria</taxon>
        <taxon>Bacillati</taxon>
        <taxon>Bacillota</taxon>
        <taxon>Clostridia</taxon>
        <taxon>Eubacteriales</taxon>
        <taxon>Clostridiaceae</taxon>
        <taxon>Clostridium</taxon>
    </lineage>
</organism>
<proteinExistence type="predicted"/>
<name>A0ABS1TGE7_9CLOT</name>
<dbReference type="Proteomes" id="UP000632377">
    <property type="component" value="Unassembled WGS sequence"/>
</dbReference>
<evidence type="ECO:0000313" key="1">
    <source>
        <dbReference type="EMBL" id="MBL4937852.1"/>
    </source>
</evidence>
<comment type="caution">
    <text evidence="1">The sequence shown here is derived from an EMBL/GenBank/DDBJ whole genome shotgun (WGS) entry which is preliminary data.</text>
</comment>
<sequence>MLIIVVSGFTSLPESKYYNKNLKSLVKSKETQVIEVGKGMKIDRDNIYIRRIINTKDKTYIRYAFIRFEQGWSFSEGALKVFDDKGKEYHVMGGGWSGKLWGQDGLLELDRINKDSRYITLKLDWYDRKNEITISLGKEGEINENK</sequence>
<dbReference type="EMBL" id="JAESWC010000018">
    <property type="protein sequence ID" value="MBL4937852.1"/>
    <property type="molecule type" value="Genomic_DNA"/>
</dbReference>
<accession>A0ABS1TGE7</accession>
<gene>
    <name evidence="1" type="ORF">JK636_19270</name>
</gene>
<protein>
    <recommendedName>
        <fullName evidence="3">DUF5643 domain-containing protein</fullName>
    </recommendedName>
</protein>
<evidence type="ECO:0000313" key="2">
    <source>
        <dbReference type="Proteomes" id="UP000632377"/>
    </source>
</evidence>
<reference evidence="1 2" key="1">
    <citation type="submission" date="2021-01" db="EMBL/GenBank/DDBJ databases">
        <title>Genome public.</title>
        <authorList>
            <person name="Liu C."/>
            <person name="Sun Q."/>
        </authorList>
    </citation>
    <scope>NUCLEOTIDE SEQUENCE [LARGE SCALE GENOMIC DNA]</scope>
    <source>
        <strain evidence="1 2">YIM B02515</strain>
    </source>
</reference>
<keyword evidence="2" id="KW-1185">Reference proteome</keyword>